<name>A0A1A0HEP0_9ASCO</name>
<reference evidence="3 4" key="1">
    <citation type="submission" date="2016-05" db="EMBL/GenBank/DDBJ databases">
        <title>Comparative genomics of biotechnologically important yeasts.</title>
        <authorList>
            <consortium name="DOE Joint Genome Institute"/>
            <person name="Riley R."/>
            <person name="Haridas S."/>
            <person name="Wolfe K.H."/>
            <person name="Lopes M.R."/>
            <person name="Hittinger C.T."/>
            <person name="Goker M."/>
            <person name="Salamov A."/>
            <person name="Wisecaver J."/>
            <person name="Long T.M."/>
            <person name="Aerts A.L."/>
            <person name="Barry K."/>
            <person name="Choi C."/>
            <person name="Clum A."/>
            <person name="Coughlan A.Y."/>
            <person name="Deshpande S."/>
            <person name="Douglass A.P."/>
            <person name="Hanson S.J."/>
            <person name="Klenk H.-P."/>
            <person name="LaButti K."/>
            <person name="Lapidus A."/>
            <person name="Lindquist E."/>
            <person name="Lipzen A."/>
            <person name="Meier-kolthoff J.P."/>
            <person name="Ohm R.A."/>
            <person name="Otillar R.P."/>
            <person name="Pangilinan J."/>
            <person name="Peng Y."/>
            <person name="Rokas A."/>
            <person name="Rosa C.A."/>
            <person name="Scheuner C."/>
            <person name="Sibirny A.A."/>
            <person name="Slot J.C."/>
            <person name="Stielow J.B."/>
            <person name="Sun H."/>
            <person name="Kurtzman C.P."/>
            <person name="Blackwell M."/>
            <person name="Grigoriev I.V."/>
            <person name="Jeffries T.W."/>
        </authorList>
    </citation>
    <scope>NUCLEOTIDE SEQUENCE [LARGE SCALE GENOMIC DNA]</scope>
    <source>
        <strain evidence="3 4">NRRL YB-4993</strain>
    </source>
</reference>
<dbReference type="EMBL" id="LXTC01000002">
    <property type="protein sequence ID" value="OBA22440.1"/>
    <property type="molecule type" value="Genomic_DNA"/>
</dbReference>
<keyword evidence="4" id="KW-1185">Reference proteome</keyword>
<dbReference type="AlphaFoldDB" id="A0A1A0HEP0"/>
<feature type="compositionally biased region" description="Low complexity" evidence="1">
    <location>
        <begin position="73"/>
        <end position="88"/>
    </location>
</feature>
<dbReference type="GeneID" id="30027565"/>
<evidence type="ECO:0000256" key="2">
    <source>
        <dbReference type="SAM" id="SignalP"/>
    </source>
</evidence>
<feature type="compositionally biased region" description="Low complexity" evidence="1">
    <location>
        <begin position="102"/>
        <end position="126"/>
    </location>
</feature>
<evidence type="ECO:0000313" key="3">
    <source>
        <dbReference type="EMBL" id="OBA22440.1"/>
    </source>
</evidence>
<feature type="region of interest" description="Disordered" evidence="1">
    <location>
        <begin position="19"/>
        <end position="170"/>
    </location>
</feature>
<feature type="chain" id="PRO_5008291772" evidence="2">
    <location>
        <begin position="18"/>
        <end position="192"/>
    </location>
</feature>
<sequence length="192" mass="20503">MKIFTIATLAFATLATASPVDREDWRRKARKGPSKVFHSSNAAPDALPIPRISSDSNAPKKRDIAYSSWPKFQNTSSNQSTSDQSISTGNMISLGVEESNESRGGSVSSHSISSPEPSSPPTSAVPDAAISGIIDEYQDEFGGDVYQQGAQSIDPEYAENSIDPRNEPSVSVLDSALESASLPDEERADLPE</sequence>
<evidence type="ECO:0000313" key="4">
    <source>
        <dbReference type="Proteomes" id="UP000092555"/>
    </source>
</evidence>
<accession>A0A1A0HEP0</accession>
<gene>
    <name evidence="3" type="ORF">METBIDRAFT_153541</name>
</gene>
<keyword evidence="2" id="KW-0732">Signal</keyword>
<organism evidence="3 4">
    <name type="scientific">Metschnikowia bicuspidata var. bicuspidata NRRL YB-4993</name>
    <dbReference type="NCBI Taxonomy" id="869754"/>
    <lineage>
        <taxon>Eukaryota</taxon>
        <taxon>Fungi</taxon>
        <taxon>Dikarya</taxon>
        <taxon>Ascomycota</taxon>
        <taxon>Saccharomycotina</taxon>
        <taxon>Pichiomycetes</taxon>
        <taxon>Metschnikowiaceae</taxon>
        <taxon>Metschnikowia</taxon>
    </lineage>
</organism>
<feature type="signal peptide" evidence="2">
    <location>
        <begin position="1"/>
        <end position="17"/>
    </location>
</feature>
<evidence type="ECO:0000256" key="1">
    <source>
        <dbReference type="SAM" id="MobiDB-lite"/>
    </source>
</evidence>
<dbReference type="Proteomes" id="UP000092555">
    <property type="component" value="Unassembled WGS sequence"/>
</dbReference>
<dbReference type="RefSeq" id="XP_018712936.1">
    <property type="nucleotide sequence ID" value="XM_018854589.1"/>
</dbReference>
<comment type="caution">
    <text evidence="3">The sequence shown here is derived from an EMBL/GenBank/DDBJ whole genome shotgun (WGS) entry which is preliminary data.</text>
</comment>
<protein>
    <submittedName>
        <fullName evidence="3">Uncharacterized protein</fullName>
    </submittedName>
</protein>
<proteinExistence type="predicted"/>